<evidence type="ECO:0000313" key="2">
    <source>
        <dbReference type="Proteomes" id="UP001497516"/>
    </source>
</evidence>
<proteinExistence type="predicted"/>
<dbReference type="Proteomes" id="UP001497516">
    <property type="component" value="Chromosome 5"/>
</dbReference>
<dbReference type="EMBL" id="OZ034818">
    <property type="protein sequence ID" value="CAL1388620.1"/>
    <property type="molecule type" value="Genomic_DNA"/>
</dbReference>
<reference evidence="1 2" key="1">
    <citation type="submission" date="2024-04" db="EMBL/GenBank/DDBJ databases">
        <authorList>
            <person name="Fracassetti M."/>
        </authorList>
    </citation>
    <scope>NUCLEOTIDE SEQUENCE [LARGE SCALE GENOMIC DNA]</scope>
</reference>
<accession>A0AAV2ERK6</accession>
<dbReference type="AlphaFoldDB" id="A0AAV2ERK6"/>
<sequence>MFSSRGIWTYVTVFNCASRALTRSMYWASVSSLASNISFSWLTVLAESERSVVTLKSSETDGNFVDSPCGHSYDYARANSMFAGGPFGVDLPRSVGLSLNVTPSAMKSARISALFAGLGAY</sequence>
<evidence type="ECO:0008006" key="3">
    <source>
        <dbReference type="Google" id="ProtNLM"/>
    </source>
</evidence>
<evidence type="ECO:0000313" key="1">
    <source>
        <dbReference type="EMBL" id="CAL1388620.1"/>
    </source>
</evidence>
<gene>
    <name evidence="1" type="ORF">LTRI10_LOCUS29543</name>
</gene>
<organism evidence="1 2">
    <name type="scientific">Linum trigynum</name>
    <dbReference type="NCBI Taxonomy" id="586398"/>
    <lineage>
        <taxon>Eukaryota</taxon>
        <taxon>Viridiplantae</taxon>
        <taxon>Streptophyta</taxon>
        <taxon>Embryophyta</taxon>
        <taxon>Tracheophyta</taxon>
        <taxon>Spermatophyta</taxon>
        <taxon>Magnoliopsida</taxon>
        <taxon>eudicotyledons</taxon>
        <taxon>Gunneridae</taxon>
        <taxon>Pentapetalae</taxon>
        <taxon>rosids</taxon>
        <taxon>fabids</taxon>
        <taxon>Malpighiales</taxon>
        <taxon>Linaceae</taxon>
        <taxon>Linum</taxon>
    </lineage>
</organism>
<name>A0AAV2ERK6_9ROSI</name>
<keyword evidence="2" id="KW-1185">Reference proteome</keyword>
<protein>
    <recommendedName>
        <fullName evidence="3">Secreted protein</fullName>
    </recommendedName>
</protein>